<evidence type="ECO:0000259" key="16">
    <source>
        <dbReference type="Pfam" id="PF00732"/>
    </source>
</evidence>
<comment type="pathway">
    <text evidence="12">Steroid metabolism; cholesterol degradation.</text>
</comment>
<keyword evidence="3" id="KW-0153">Cholesterol metabolism</keyword>
<keyword evidence="19" id="KW-1185">Reference proteome</keyword>
<evidence type="ECO:0000256" key="4">
    <source>
        <dbReference type="ARBA" id="ARBA00022630"/>
    </source>
</evidence>
<dbReference type="InterPro" id="IPR036188">
    <property type="entry name" value="FAD/NAD-bd_sf"/>
</dbReference>
<organism evidence="18 19">
    <name type="scientific">Leptothrix cholodnii (strain ATCC 51168 / LMG 8142 / SP-6)</name>
    <name type="common">Leptothrix discophora (strain SP-6)</name>
    <dbReference type="NCBI Taxonomy" id="395495"/>
    <lineage>
        <taxon>Bacteria</taxon>
        <taxon>Pseudomonadati</taxon>
        <taxon>Pseudomonadota</taxon>
        <taxon>Betaproteobacteria</taxon>
        <taxon>Burkholderiales</taxon>
        <taxon>Sphaerotilaceae</taxon>
        <taxon>Leptothrix</taxon>
    </lineage>
</organism>
<keyword evidence="7" id="KW-0443">Lipid metabolism</keyword>
<dbReference type="HOGENOM" id="CLU_002483_2_0_4"/>
<reference evidence="18 19" key="1">
    <citation type="submission" date="2008-03" db="EMBL/GenBank/DDBJ databases">
        <title>Complete sequence of Leptothrix cholodnii SP-6.</title>
        <authorList>
            <consortium name="US DOE Joint Genome Institute"/>
            <person name="Copeland A."/>
            <person name="Lucas S."/>
            <person name="Lapidus A."/>
            <person name="Glavina del Rio T."/>
            <person name="Dalin E."/>
            <person name="Tice H."/>
            <person name="Bruce D."/>
            <person name="Goodwin L."/>
            <person name="Pitluck S."/>
            <person name="Chertkov O."/>
            <person name="Brettin T."/>
            <person name="Detter J.C."/>
            <person name="Han C."/>
            <person name="Kuske C.R."/>
            <person name="Schmutz J."/>
            <person name="Larimer F."/>
            <person name="Land M."/>
            <person name="Hauser L."/>
            <person name="Kyrpides N."/>
            <person name="Lykidis A."/>
            <person name="Emerson D."/>
            <person name="Richardson P."/>
        </authorList>
    </citation>
    <scope>NUCLEOTIDE SEQUENCE [LARGE SCALE GENOMIC DNA]</scope>
    <source>
        <strain evidence="19">ATCC 51168 / LMG 8142 / SP-6</strain>
    </source>
</reference>
<dbReference type="Pfam" id="PF13450">
    <property type="entry name" value="NAD_binding_8"/>
    <property type="match status" value="1"/>
</dbReference>
<evidence type="ECO:0000256" key="9">
    <source>
        <dbReference type="ARBA" id="ARBA00023221"/>
    </source>
</evidence>
<evidence type="ECO:0000313" key="18">
    <source>
        <dbReference type="EMBL" id="ACB35449.1"/>
    </source>
</evidence>
<feature type="domain" description="Glucose-methanol-choline oxidoreductase C-terminal" evidence="17">
    <location>
        <begin position="468"/>
        <end position="522"/>
    </location>
</feature>
<comment type="cofactor">
    <cofactor evidence="1">
        <name>FAD</name>
        <dbReference type="ChEBI" id="CHEBI:57692"/>
    </cofactor>
</comment>
<dbReference type="EC" id="5.3.3.1" evidence="11"/>
<dbReference type="RefSeq" id="WP_012348196.1">
    <property type="nucleotide sequence ID" value="NC_010524.1"/>
</dbReference>
<evidence type="ECO:0000313" key="19">
    <source>
        <dbReference type="Proteomes" id="UP000001693"/>
    </source>
</evidence>
<feature type="domain" description="Glucose-methanol-choline oxidoreductase N-terminal" evidence="16">
    <location>
        <begin position="188"/>
        <end position="287"/>
    </location>
</feature>
<dbReference type="PANTHER" id="PTHR47470">
    <property type="entry name" value="CHOLESTEROL OXIDASE"/>
    <property type="match status" value="1"/>
</dbReference>
<keyword evidence="6 18" id="KW-0560">Oxidoreductase</keyword>
<keyword evidence="8" id="KW-1207">Sterol metabolism</keyword>
<evidence type="ECO:0000256" key="2">
    <source>
        <dbReference type="ARBA" id="ARBA00010790"/>
    </source>
</evidence>
<dbReference type="InterPro" id="IPR052542">
    <property type="entry name" value="Cholesterol_Oxidase"/>
</dbReference>
<dbReference type="GO" id="GO:0016995">
    <property type="term" value="F:cholesterol oxidase activity"/>
    <property type="evidence" value="ECO:0007669"/>
    <property type="project" value="UniProtKB-EC"/>
</dbReference>
<dbReference type="Pfam" id="PF00732">
    <property type="entry name" value="GMC_oxred_N"/>
    <property type="match status" value="2"/>
</dbReference>
<proteinExistence type="inferred from homology"/>
<evidence type="ECO:0000256" key="10">
    <source>
        <dbReference type="ARBA" id="ARBA00023235"/>
    </source>
</evidence>
<evidence type="ECO:0000256" key="11">
    <source>
        <dbReference type="ARBA" id="ARBA00038856"/>
    </source>
</evidence>
<evidence type="ECO:0000259" key="17">
    <source>
        <dbReference type="Pfam" id="PF05199"/>
    </source>
</evidence>
<dbReference type="PANTHER" id="PTHR47470:SF1">
    <property type="entry name" value="FAD-DEPENDENT OXIDOREDUCTASE 2 FAD BINDING DOMAIN-CONTAINING PROTEIN"/>
    <property type="match status" value="1"/>
</dbReference>
<dbReference type="eggNOG" id="COG2303">
    <property type="taxonomic scope" value="Bacteria"/>
</dbReference>
<keyword evidence="5" id="KW-0274">FAD</keyword>
<evidence type="ECO:0000256" key="12">
    <source>
        <dbReference type="ARBA" id="ARBA00049645"/>
    </source>
</evidence>
<accession>B1Y132</accession>
<keyword evidence="4" id="KW-0285">Flavoprotein</keyword>
<evidence type="ECO:0000256" key="6">
    <source>
        <dbReference type="ARBA" id="ARBA00023002"/>
    </source>
</evidence>
<dbReference type="InterPro" id="IPR000172">
    <property type="entry name" value="GMC_OxRdtase_N"/>
</dbReference>
<dbReference type="EMBL" id="CP001013">
    <property type="protein sequence ID" value="ACB35449.1"/>
    <property type="molecule type" value="Genomic_DNA"/>
</dbReference>
<evidence type="ECO:0000256" key="8">
    <source>
        <dbReference type="ARBA" id="ARBA00023166"/>
    </source>
</evidence>
<protein>
    <recommendedName>
        <fullName evidence="14">Cholesterol oxidase</fullName>
        <ecNumber evidence="13">1.1.3.6</ecNumber>
        <ecNumber evidence="11">5.3.3.1</ecNumber>
    </recommendedName>
    <alternativeName>
        <fullName evidence="15">Cholesterol isomerase</fullName>
    </alternativeName>
</protein>
<name>B1Y132_LEPCP</name>
<gene>
    <name evidence="18" type="ordered locus">Lcho_3191</name>
</gene>
<dbReference type="EC" id="1.1.3.6" evidence="13"/>
<dbReference type="OrthoDB" id="9787779at2"/>
<keyword evidence="9" id="KW-0753">Steroid metabolism</keyword>
<dbReference type="STRING" id="395495.Lcho_3191"/>
<dbReference type="Pfam" id="PF05199">
    <property type="entry name" value="GMC_oxred_C"/>
    <property type="match status" value="1"/>
</dbReference>
<evidence type="ECO:0000256" key="15">
    <source>
        <dbReference type="ARBA" id="ARBA00049778"/>
    </source>
</evidence>
<evidence type="ECO:0000256" key="5">
    <source>
        <dbReference type="ARBA" id="ARBA00022827"/>
    </source>
</evidence>
<dbReference type="GO" id="GO:0008203">
    <property type="term" value="P:cholesterol metabolic process"/>
    <property type="evidence" value="ECO:0007669"/>
    <property type="project" value="UniProtKB-KW"/>
</dbReference>
<feature type="domain" description="Glucose-methanol-choline oxidoreductase N-terminal" evidence="16">
    <location>
        <begin position="73"/>
        <end position="153"/>
    </location>
</feature>
<dbReference type="GO" id="GO:0050660">
    <property type="term" value="F:flavin adenine dinucleotide binding"/>
    <property type="evidence" value="ECO:0007669"/>
    <property type="project" value="InterPro"/>
</dbReference>
<dbReference type="GO" id="GO:0004769">
    <property type="term" value="F:steroid Delta-isomerase activity"/>
    <property type="evidence" value="ECO:0007669"/>
    <property type="project" value="UniProtKB-EC"/>
</dbReference>
<evidence type="ECO:0000256" key="14">
    <source>
        <dbReference type="ARBA" id="ARBA00049744"/>
    </source>
</evidence>
<dbReference type="Proteomes" id="UP000001693">
    <property type="component" value="Chromosome"/>
</dbReference>
<dbReference type="KEGG" id="lch:Lcho_3191"/>
<evidence type="ECO:0000256" key="3">
    <source>
        <dbReference type="ARBA" id="ARBA00022548"/>
    </source>
</evidence>
<dbReference type="InterPro" id="IPR007867">
    <property type="entry name" value="GMC_OxRtase_C"/>
</dbReference>
<evidence type="ECO:0000256" key="7">
    <source>
        <dbReference type="ARBA" id="ARBA00023098"/>
    </source>
</evidence>
<comment type="similarity">
    <text evidence="2">Belongs to the GMC oxidoreductase family.</text>
</comment>
<dbReference type="Gene3D" id="3.50.50.60">
    <property type="entry name" value="FAD/NAD(P)-binding domain"/>
    <property type="match status" value="3"/>
</dbReference>
<dbReference type="PROSITE" id="PS51257">
    <property type="entry name" value="PROKAR_LIPOPROTEIN"/>
    <property type="match status" value="1"/>
</dbReference>
<keyword evidence="10" id="KW-0413">Isomerase</keyword>
<dbReference type="SUPFAM" id="SSF51905">
    <property type="entry name" value="FAD/NAD(P)-binding domain"/>
    <property type="match status" value="1"/>
</dbReference>
<sequence precursor="true">MNKTDFDAVIIGSGFGGAVSACRLAQAGQKVLVLERGRRWTPANFPREPGDRWLWNQEHPELLNGWADLRTFSDMWVAAGAGVGGGSLIYASVSVEAKPQVFEQGWPSGLRYPALKPYYDRVAKMLDIQELPDNQLNPRYHLMKEAAEACGWGDRFHKVPVAVKFDPRYDASLPDARDDRHAQWAINPQGRRQGTCVHCGNCDIGCQVQAKNTLDLNYLAEAENHGAEIRPLHLVMGIEALDGADGQQGWRVRFDQIDDHQRTPGSVTAKRVILAAGSIGSTELLLRCRDQHKTLPKLSQRLGKGWAFNGDFVTPTFYKGRKVSPSHGPTISSAIDLLDGKVDGAPLFIEDGGVPNLAGQFIRQRIRNPGWGKLRGLWKALGKVSDADDPLDCMMPWFGQAIDAADGELYLGRLWYAPWKKVLKMNWQYQRSEAVVDAMVKVHKQLSAATGGSAFIPPTWTVLHNLITPHPLGGCNMADRAEQGVVDGHGQVFGYQGLYVMDGATIPRAIGLNPSRTIAALAERNVERMLAQA</sequence>
<dbReference type="AlphaFoldDB" id="B1Y132"/>
<evidence type="ECO:0000256" key="13">
    <source>
        <dbReference type="ARBA" id="ARBA00049723"/>
    </source>
</evidence>
<evidence type="ECO:0000256" key="1">
    <source>
        <dbReference type="ARBA" id="ARBA00001974"/>
    </source>
</evidence>